<geneLocation type="plasmid" evidence="1 2">
    <name>pSAP_1</name>
</geneLocation>
<sequence length="53" mass="6571">MKNLVIWLKKQFITISKKLNYTYKKTFLYEQRDKNKQEDFLKEIAKIMNEDLV</sequence>
<name>A0ABM8JQL3_9MOLU</name>
<evidence type="ECO:0000313" key="1">
    <source>
        <dbReference type="EMBL" id="BET39602.1"/>
    </source>
</evidence>
<organism evidence="1 2">
    <name type="scientific">Spiroplasma ixodetis</name>
    <dbReference type="NCBI Taxonomy" id="2141"/>
    <lineage>
        <taxon>Bacteria</taxon>
        <taxon>Bacillati</taxon>
        <taxon>Mycoplasmatota</taxon>
        <taxon>Mollicutes</taxon>
        <taxon>Entomoplasmatales</taxon>
        <taxon>Spiroplasmataceae</taxon>
        <taxon>Spiroplasma</taxon>
    </lineage>
</organism>
<gene>
    <name evidence="1" type="ORF">SAP269_21910</name>
</gene>
<keyword evidence="1" id="KW-0614">Plasmid</keyword>
<protein>
    <submittedName>
        <fullName evidence="1">Uncharacterized protein</fullName>
    </submittedName>
</protein>
<keyword evidence="2" id="KW-1185">Reference proteome</keyword>
<accession>A0ABM8JQL3</accession>
<evidence type="ECO:0000313" key="2">
    <source>
        <dbReference type="Proteomes" id="UP001473424"/>
    </source>
</evidence>
<proteinExistence type="predicted"/>
<reference evidence="2" key="1">
    <citation type="journal article" date="2024" name="FEMS Microbiol. Lett.">
        <title>Genomic insights into Spiroplasma endosymbionts that induce male-killing and protective phenotypes in the pea aphid.</title>
        <authorList>
            <person name="Arai H."/>
            <person name="Legeai F."/>
            <person name="Kageyama D."/>
            <person name="Sugio A."/>
            <person name="Simon J.C."/>
        </authorList>
    </citation>
    <scope>NUCLEOTIDE SEQUENCE [LARGE SCALE GENOMIC DNA]</scope>
    <source>
        <strain evidence="2">sAp269</strain>
        <plasmid evidence="2">pSAP_1</plasmid>
    </source>
</reference>
<dbReference type="Proteomes" id="UP001473424">
    <property type="component" value="Plasmid pSAP_1"/>
</dbReference>
<dbReference type="EMBL" id="AP028956">
    <property type="protein sequence ID" value="BET39602.1"/>
    <property type="molecule type" value="Genomic_DNA"/>
</dbReference>